<keyword evidence="2" id="KW-1185">Reference proteome</keyword>
<reference evidence="1" key="1">
    <citation type="submission" date="2015-04" db="UniProtKB">
        <authorList>
            <consortium name="EnsemblPlants"/>
        </authorList>
    </citation>
    <scope>IDENTIFICATION</scope>
</reference>
<accession>A0A0D9YS97</accession>
<evidence type="ECO:0000313" key="2">
    <source>
        <dbReference type="Proteomes" id="UP000026961"/>
    </source>
</evidence>
<reference evidence="1" key="2">
    <citation type="submission" date="2018-05" db="EMBL/GenBank/DDBJ databases">
        <title>OgluRS3 (Oryza glumaepatula Reference Sequence Version 3).</title>
        <authorList>
            <person name="Zhang J."/>
            <person name="Kudrna D."/>
            <person name="Lee S."/>
            <person name="Talag J."/>
            <person name="Welchert J."/>
            <person name="Wing R.A."/>
        </authorList>
    </citation>
    <scope>NUCLEOTIDE SEQUENCE [LARGE SCALE GENOMIC DNA]</scope>
</reference>
<dbReference type="EnsemblPlants" id="OGLUM02G16800.1">
    <property type="protein sequence ID" value="OGLUM02G16800.1"/>
    <property type="gene ID" value="OGLUM02G16800"/>
</dbReference>
<sequence length="139" mass="15606">MPPAASIGTTASIRWGAGRRAFSHGRHRQGWPVDRTVATVEGRNQEAAVEEIQGDGDKDSAIGRSALGRRSLNHSRDIEELVHLEINYSVYGRILRHEGRLLTAADHTYEEWHPEDNRMTAVARQWGSNMASLEQHRLS</sequence>
<dbReference type="HOGENOM" id="CLU_1848223_0_0_1"/>
<dbReference type="Proteomes" id="UP000026961">
    <property type="component" value="Chromosome 2"/>
</dbReference>
<dbReference type="Gramene" id="OGLUM02G16800.1">
    <property type="protein sequence ID" value="OGLUM02G16800.1"/>
    <property type="gene ID" value="OGLUM02G16800"/>
</dbReference>
<name>A0A0D9YS97_9ORYZ</name>
<proteinExistence type="predicted"/>
<dbReference type="AlphaFoldDB" id="A0A0D9YS97"/>
<organism evidence="1">
    <name type="scientific">Oryza glumipatula</name>
    <dbReference type="NCBI Taxonomy" id="40148"/>
    <lineage>
        <taxon>Eukaryota</taxon>
        <taxon>Viridiplantae</taxon>
        <taxon>Streptophyta</taxon>
        <taxon>Embryophyta</taxon>
        <taxon>Tracheophyta</taxon>
        <taxon>Spermatophyta</taxon>
        <taxon>Magnoliopsida</taxon>
        <taxon>Liliopsida</taxon>
        <taxon>Poales</taxon>
        <taxon>Poaceae</taxon>
        <taxon>BOP clade</taxon>
        <taxon>Oryzoideae</taxon>
        <taxon>Oryzeae</taxon>
        <taxon>Oryzinae</taxon>
        <taxon>Oryza</taxon>
    </lineage>
</organism>
<protein>
    <submittedName>
        <fullName evidence="1">Uncharacterized protein</fullName>
    </submittedName>
</protein>
<evidence type="ECO:0000313" key="1">
    <source>
        <dbReference type="EnsemblPlants" id="OGLUM02G16800.1"/>
    </source>
</evidence>